<dbReference type="AlphaFoldDB" id="A0A433QUB9"/>
<gene>
    <name evidence="2" type="ORF">BC938DRAFT_472077</name>
</gene>
<feature type="compositionally biased region" description="Polar residues" evidence="1">
    <location>
        <begin position="12"/>
        <end position="27"/>
    </location>
</feature>
<evidence type="ECO:0000313" key="2">
    <source>
        <dbReference type="EMBL" id="RUS33346.1"/>
    </source>
</evidence>
<keyword evidence="3" id="KW-1185">Reference proteome</keyword>
<comment type="caution">
    <text evidence="2">The sequence shown here is derived from an EMBL/GenBank/DDBJ whole genome shotgun (WGS) entry which is preliminary data.</text>
</comment>
<reference evidence="2 3" key="1">
    <citation type="journal article" date="2018" name="New Phytol.">
        <title>Phylogenomics of Endogonaceae and evolution of mycorrhizas within Mucoromycota.</title>
        <authorList>
            <person name="Chang Y."/>
            <person name="Desiro A."/>
            <person name="Na H."/>
            <person name="Sandor L."/>
            <person name="Lipzen A."/>
            <person name="Clum A."/>
            <person name="Barry K."/>
            <person name="Grigoriev I.V."/>
            <person name="Martin F.M."/>
            <person name="Stajich J.E."/>
            <person name="Smith M.E."/>
            <person name="Bonito G."/>
            <person name="Spatafora J.W."/>
        </authorList>
    </citation>
    <scope>NUCLEOTIDE SEQUENCE [LARGE SCALE GENOMIC DNA]</scope>
    <source>
        <strain evidence="2 3">AD002</strain>
    </source>
</reference>
<feature type="region of interest" description="Disordered" evidence="1">
    <location>
        <begin position="1"/>
        <end position="28"/>
    </location>
</feature>
<name>A0A433QUB9_9FUNG</name>
<protein>
    <submittedName>
        <fullName evidence="2">Uncharacterized protein</fullName>
    </submittedName>
</protein>
<evidence type="ECO:0000313" key="3">
    <source>
        <dbReference type="Proteomes" id="UP000274822"/>
    </source>
</evidence>
<dbReference type="EMBL" id="RBNJ01001282">
    <property type="protein sequence ID" value="RUS33346.1"/>
    <property type="molecule type" value="Genomic_DNA"/>
</dbReference>
<proteinExistence type="predicted"/>
<dbReference type="Proteomes" id="UP000274822">
    <property type="component" value="Unassembled WGS sequence"/>
</dbReference>
<accession>A0A433QUB9</accession>
<evidence type="ECO:0000256" key="1">
    <source>
        <dbReference type="SAM" id="MobiDB-lite"/>
    </source>
</evidence>
<organism evidence="2 3">
    <name type="scientific">Jimgerdemannia flammicorona</name>
    <dbReference type="NCBI Taxonomy" id="994334"/>
    <lineage>
        <taxon>Eukaryota</taxon>
        <taxon>Fungi</taxon>
        <taxon>Fungi incertae sedis</taxon>
        <taxon>Mucoromycota</taxon>
        <taxon>Mucoromycotina</taxon>
        <taxon>Endogonomycetes</taxon>
        <taxon>Endogonales</taxon>
        <taxon>Endogonaceae</taxon>
        <taxon>Jimgerdemannia</taxon>
    </lineage>
</organism>
<sequence length="268" mass="30098">MNPPLANEDKSGASTSPPKLWKHSNSAKVPEATDHEFPQIRCHLIMLQFSAPTVSHAPSLQNPTSHVLPTHLLSSGELQRPQLLLQLGDVVFQVEKGLGNSEFDLVGRGGACGLGDLVRSHVDVLCCILSASDARRWVTNGCGFPQLWQGWWWRWDGGGCVGWGKVGWRHATARGGREQIMDVSVIGWIHPFIHPVTTFNHPTWSSRQPPCEYKVSLPKRQTDDTYVLSLKRQDFHFSKRRIISTLFKHVLSDWRVFLGHGTMRDVSI</sequence>